<evidence type="ECO:0000313" key="2">
    <source>
        <dbReference type="EMBL" id="GGF89175.1"/>
    </source>
</evidence>
<feature type="region of interest" description="Disordered" evidence="1">
    <location>
        <begin position="1"/>
        <end position="29"/>
    </location>
</feature>
<reference evidence="2" key="2">
    <citation type="submission" date="2020-09" db="EMBL/GenBank/DDBJ databases">
        <authorList>
            <person name="Sun Q."/>
            <person name="Sedlacek I."/>
        </authorList>
    </citation>
    <scope>NUCLEOTIDE SEQUENCE</scope>
    <source>
        <strain evidence="2">CCM 7897</strain>
    </source>
</reference>
<dbReference type="EMBL" id="BMCT01000014">
    <property type="protein sequence ID" value="GGF89175.1"/>
    <property type="molecule type" value="Genomic_DNA"/>
</dbReference>
<dbReference type="Proteomes" id="UP000606044">
    <property type="component" value="Unassembled WGS sequence"/>
</dbReference>
<proteinExistence type="predicted"/>
<comment type="caution">
    <text evidence="2">The sequence shown here is derived from an EMBL/GenBank/DDBJ whole genome shotgun (WGS) entry which is preliminary data.</text>
</comment>
<gene>
    <name evidence="2" type="ORF">GCM10007301_56360</name>
</gene>
<evidence type="ECO:0000256" key="1">
    <source>
        <dbReference type="SAM" id="MobiDB-lite"/>
    </source>
</evidence>
<organism evidence="2 3">
    <name type="scientific">Azorhizobium oxalatiphilum</name>
    <dbReference type="NCBI Taxonomy" id="980631"/>
    <lineage>
        <taxon>Bacteria</taxon>
        <taxon>Pseudomonadati</taxon>
        <taxon>Pseudomonadota</taxon>
        <taxon>Alphaproteobacteria</taxon>
        <taxon>Hyphomicrobiales</taxon>
        <taxon>Xanthobacteraceae</taxon>
        <taxon>Azorhizobium</taxon>
    </lineage>
</organism>
<evidence type="ECO:0000313" key="3">
    <source>
        <dbReference type="Proteomes" id="UP000606044"/>
    </source>
</evidence>
<protein>
    <submittedName>
        <fullName evidence="2">Uncharacterized protein</fullName>
    </submittedName>
</protein>
<keyword evidence="3" id="KW-1185">Reference proteome</keyword>
<accession>A0A917CHG8</accession>
<sequence length="75" mass="7707">MGIVCPRGAARDAPGSAGTISTPPDGSKRLSGIAYIREIAPGSGTRGTPLETGTKCRCRKGARDNARAFFTRANG</sequence>
<reference evidence="2" key="1">
    <citation type="journal article" date="2014" name="Int. J. Syst. Evol. Microbiol.">
        <title>Complete genome sequence of Corynebacterium casei LMG S-19264T (=DSM 44701T), isolated from a smear-ripened cheese.</title>
        <authorList>
            <consortium name="US DOE Joint Genome Institute (JGI-PGF)"/>
            <person name="Walter F."/>
            <person name="Albersmeier A."/>
            <person name="Kalinowski J."/>
            <person name="Ruckert C."/>
        </authorList>
    </citation>
    <scope>NUCLEOTIDE SEQUENCE</scope>
    <source>
        <strain evidence="2">CCM 7897</strain>
    </source>
</reference>
<dbReference type="AlphaFoldDB" id="A0A917CHG8"/>
<name>A0A917CHG8_9HYPH</name>